<comment type="caution">
    <text evidence="4">The sequence shown here is derived from an EMBL/GenBank/DDBJ whole genome shotgun (WGS) entry which is preliminary data.</text>
</comment>
<dbReference type="InterPro" id="IPR043128">
    <property type="entry name" value="Rev_trsase/Diguanyl_cyclase"/>
</dbReference>
<feature type="transmembrane region" description="Helical" evidence="1">
    <location>
        <begin position="271"/>
        <end position="292"/>
    </location>
</feature>
<keyword evidence="5" id="KW-1185">Reference proteome</keyword>
<dbReference type="Pfam" id="PF00672">
    <property type="entry name" value="HAMP"/>
    <property type="match status" value="1"/>
</dbReference>
<evidence type="ECO:0000313" key="5">
    <source>
        <dbReference type="Proteomes" id="UP000282977"/>
    </source>
</evidence>
<name>A0A437JDD4_9SPHN</name>
<organism evidence="4 5">
    <name type="scientific">Sphingobium algorifonticola</name>
    <dbReference type="NCBI Taxonomy" id="2008318"/>
    <lineage>
        <taxon>Bacteria</taxon>
        <taxon>Pseudomonadati</taxon>
        <taxon>Pseudomonadota</taxon>
        <taxon>Alphaproteobacteria</taxon>
        <taxon>Sphingomonadales</taxon>
        <taxon>Sphingomonadaceae</taxon>
        <taxon>Sphingobium</taxon>
    </lineage>
</organism>
<dbReference type="GO" id="GO:0016020">
    <property type="term" value="C:membrane"/>
    <property type="evidence" value="ECO:0007669"/>
    <property type="project" value="InterPro"/>
</dbReference>
<dbReference type="Proteomes" id="UP000282977">
    <property type="component" value="Unassembled WGS sequence"/>
</dbReference>
<dbReference type="InterPro" id="IPR000160">
    <property type="entry name" value="GGDEF_dom"/>
</dbReference>
<dbReference type="PANTHER" id="PTHR44757">
    <property type="entry name" value="DIGUANYLATE CYCLASE DGCP"/>
    <property type="match status" value="1"/>
</dbReference>
<dbReference type="PROSITE" id="PS50887">
    <property type="entry name" value="GGDEF"/>
    <property type="match status" value="1"/>
</dbReference>
<sequence>MGDAASFPGEMAIKGCSGHMRSIRTRLSLSFAAIIIATLGLFLAAVHLAAVTAIETHVADQMRTGMTMFRADWQRQQRQMAQLGHVLAQDFGFRAAVATGDHATIASALINATRRSGLSAALLIGPEDKRLAQGVAPATADWTRIIRAVDDGARSGVLMIRGQPFQAVAIPVRAPQPIATLVIGRHIGPTQLAAFRDTVSIALDASIVPAPQHDAQAPTSAEMTAARMVTLDYPLPHFGTTGSGEAHKNAAILRLTYPIARAYAPFRPIQLALGLISAGALAAALLASWFLARDITGPLRMLRDAAARLGSGEVASVPAFRGAEIGGLADSFNRMAQAVAQREARITHLYTLACHDAMTGLPNRTVMQEALTEALADPARHGMAGVFFIDIDGFKQINDRLGHAAGDALICGFAERCRIILGEALLARMGGDEFAALVPGDHDRLRAVAQALVSAAALPFDLGGQMAYCGASVGIAIVGEEGLTPDRLLHHADIALYAAKAAGKGCCRFYHEGGVGEPNRYRNRPALTLVTV</sequence>
<dbReference type="OrthoDB" id="9814202at2"/>
<evidence type="ECO:0000256" key="1">
    <source>
        <dbReference type="SAM" id="Phobius"/>
    </source>
</evidence>
<dbReference type="CDD" id="cd01949">
    <property type="entry name" value="GGDEF"/>
    <property type="match status" value="1"/>
</dbReference>
<dbReference type="GO" id="GO:0007165">
    <property type="term" value="P:signal transduction"/>
    <property type="evidence" value="ECO:0007669"/>
    <property type="project" value="InterPro"/>
</dbReference>
<evidence type="ECO:0000259" key="2">
    <source>
        <dbReference type="PROSITE" id="PS50885"/>
    </source>
</evidence>
<keyword evidence="1" id="KW-0472">Membrane</keyword>
<feature type="transmembrane region" description="Helical" evidence="1">
    <location>
        <begin position="29"/>
        <end position="54"/>
    </location>
</feature>
<dbReference type="CDD" id="cd06225">
    <property type="entry name" value="HAMP"/>
    <property type="match status" value="1"/>
</dbReference>
<dbReference type="PANTHER" id="PTHR44757:SF2">
    <property type="entry name" value="BIOFILM ARCHITECTURE MAINTENANCE PROTEIN MBAA"/>
    <property type="match status" value="1"/>
</dbReference>
<dbReference type="SMART" id="SM00304">
    <property type="entry name" value="HAMP"/>
    <property type="match status" value="1"/>
</dbReference>
<evidence type="ECO:0000259" key="3">
    <source>
        <dbReference type="PROSITE" id="PS50887"/>
    </source>
</evidence>
<feature type="domain" description="HAMP" evidence="2">
    <location>
        <begin position="293"/>
        <end position="344"/>
    </location>
</feature>
<dbReference type="Gene3D" id="3.30.70.270">
    <property type="match status" value="1"/>
</dbReference>
<dbReference type="InterPro" id="IPR003660">
    <property type="entry name" value="HAMP_dom"/>
</dbReference>
<dbReference type="Pfam" id="PF00990">
    <property type="entry name" value="GGDEF"/>
    <property type="match status" value="1"/>
</dbReference>
<keyword evidence="1" id="KW-0812">Transmembrane</keyword>
<reference evidence="4 5" key="1">
    <citation type="submission" date="2019-01" db="EMBL/GenBank/DDBJ databases">
        <authorList>
            <person name="Chen W.-M."/>
        </authorList>
    </citation>
    <scope>NUCLEOTIDE SEQUENCE [LARGE SCALE GENOMIC DNA]</scope>
    <source>
        <strain evidence="4 5">TLA-22</strain>
    </source>
</reference>
<keyword evidence="1" id="KW-1133">Transmembrane helix</keyword>
<dbReference type="SUPFAM" id="SSF55073">
    <property type="entry name" value="Nucleotide cyclase"/>
    <property type="match status" value="1"/>
</dbReference>
<dbReference type="InterPro" id="IPR052155">
    <property type="entry name" value="Biofilm_reg_signaling"/>
</dbReference>
<accession>A0A437JDD4</accession>
<dbReference type="NCBIfam" id="TIGR00254">
    <property type="entry name" value="GGDEF"/>
    <property type="match status" value="1"/>
</dbReference>
<dbReference type="InterPro" id="IPR029787">
    <property type="entry name" value="Nucleotide_cyclase"/>
</dbReference>
<dbReference type="Gene3D" id="6.10.340.10">
    <property type="match status" value="1"/>
</dbReference>
<proteinExistence type="predicted"/>
<dbReference type="SMART" id="SM00267">
    <property type="entry name" value="GGDEF"/>
    <property type="match status" value="1"/>
</dbReference>
<feature type="domain" description="GGDEF" evidence="3">
    <location>
        <begin position="382"/>
        <end position="512"/>
    </location>
</feature>
<protein>
    <submittedName>
        <fullName evidence="4">Diguanylate cyclase</fullName>
    </submittedName>
</protein>
<dbReference type="SUPFAM" id="SSF158472">
    <property type="entry name" value="HAMP domain-like"/>
    <property type="match status" value="1"/>
</dbReference>
<dbReference type="AlphaFoldDB" id="A0A437JDD4"/>
<dbReference type="EMBL" id="RZUL01000001">
    <property type="protein sequence ID" value="RVT43938.1"/>
    <property type="molecule type" value="Genomic_DNA"/>
</dbReference>
<dbReference type="PROSITE" id="PS50885">
    <property type="entry name" value="HAMP"/>
    <property type="match status" value="1"/>
</dbReference>
<gene>
    <name evidence="4" type="ORF">ENE74_04990</name>
</gene>
<evidence type="ECO:0000313" key="4">
    <source>
        <dbReference type="EMBL" id="RVT43938.1"/>
    </source>
</evidence>